<dbReference type="GeneID" id="40318208"/>
<organism evidence="1 2">
    <name type="scientific">Trypanosoma conorhini</name>
    <dbReference type="NCBI Taxonomy" id="83891"/>
    <lineage>
        <taxon>Eukaryota</taxon>
        <taxon>Discoba</taxon>
        <taxon>Euglenozoa</taxon>
        <taxon>Kinetoplastea</taxon>
        <taxon>Metakinetoplastina</taxon>
        <taxon>Trypanosomatida</taxon>
        <taxon>Trypanosomatidae</taxon>
        <taxon>Trypanosoma</taxon>
    </lineage>
</organism>
<protein>
    <submittedName>
        <fullName evidence="1">Uncharacterized protein</fullName>
    </submittedName>
</protein>
<dbReference type="AlphaFoldDB" id="A0A422PKF2"/>
<keyword evidence="2" id="KW-1185">Reference proteome</keyword>
<gene>
    <name evidence="1" type="ORF">Tco025E_04597</name>
</gene>
<dbReference type="EMBL" id="MKKU01000239">
    <property type="protein sequence ID" value="RNF18212.1"/>
    <property type="molecule type" value="Genomic_DNA"/>
</dbReference>
<dbReference type="Proteomes" id="UP000284403">
    <property type="component" value="Unassembled WGS sequence"/>
</dbReference>
<evidence type="ECO:0000313" key="1">
    <source>
        <dbReference type="EMBL" id="RNF18212.1"/>
    </source>
</evidence>
<proteinExistence type="predicted"/>
<comment type="caution">
    <text evidence="1">The sequence shown here is derived from an EMBL/GenBank/DDBJ whole genome shotgun (WGS) entry which is preliminary data.</text>
</comment>
<dbReference type="RefSeq" id="XP_029228410.1">
    <property type="nucleotide sequence ID" value="XM_029371507.1"/>
</dbReference>
<sequence>MPSSLTACDNEEVEGEEGTSCMAILNSSSKMNPMTKEKKKTSQTAVVSHALLTASTHARTRVHAHRSKPRVLYRWQWRGVAGGVGVVTAAVLPVCRGGGLALGRRELCVCGSAMWGVRVGSASRTRRR</sequence>
<evidence type="ECO:0000313" key="2">
    <source>
        <dbReference type="Proteomes" id="UP000284403"/>
    </source>
</evidence>
<reference evidence="1 2" key="1">
    <citation type="journal article" date="2018" name="BMC Genomics">
        <title>Genomic comparison of Trypanosoma conorhini and Trypanosoma rangeli to Trypanosoma cruzi strains of high and low virulence.</title>
        <authorList>
            <person name="Bradwell K.R."/>
            <person name="Koparde V.N."/>
            <person name="Matveyev A.V."/>
            <person name="Serrano M.G."/>
            <person name="Alves J.M."/>
            <person name="Parikh H."/>
            <person name="Huang B."/>
            <person name="Lee V."/>
            <person name="Espinosa-Alvarez O."/>
            <person name="Ortiz P.A."/>
            <person name="Costa-Martins A.G."/>
            <person name="Teixeira M.M."/>
            <person name="Buck G.A."/>
        </authorList>
    </citation>
    <scope>NUCLEOTIDE SEQUENCE [LARGE SCALE GENOMIC DNA]</scope>
    <source>
        <strain evidence="1 2">025E</strain>
    </source>
</reference>
<accession>A0A422PKF2</accession>
<name>A0A422PKF2_9TRYP</name>